<evidence type="ECO:0000313" key="4">
    <source>
        <dbReference type="Proteomes" id="UP000185904"/>
    </source>
</evidence>
<dbReference type="EMBL" id="LVCJ01000083">
    <property type="protein sequence ID" value="OAL29176.1"/>
    <property type="molecule type" value="Genomic_DNA"/>
</dbReference>
<dbReference type="Gene3D" id="3.50.50.60">
    <property type="entry name" value="FAD/NAD(P)-binding domain"/>
    <property type="match status" value="1"/>
</dbReference>
<keyword evidence="4" id="KW-1185">Reference proteome</keyword>
<dbReference type="AlphaFoldDB" id="A0A178CIT8"/>
<reference evidence="3 4" key="1">
    <citation type="submission" date="2016-03" db="EMBL/GenBank/DDBJ databases">
        <title>The draft genome sequence of Fonsecaea nubica causative agent of cutaneous subcutaneous infection in human host.</title>
        <authorList>
            <person name="Costa F."/>
            <person name="Sybren D.H."/>
            <person name="Raittz R.T."/>
            <person name="Weiss V.A."/>
            <person name="Leao A.C."/>
            <person name="Gomes R."/>
            <person name="De Souza E.M."/>
            <person name="Pedrosa F.O."/>
            <person name="Steffens M.B."/>
            <person name="Bombassaro A."/>
            <person name="Tadra-Sfeir M.Z."/>
            <person name="Moreno L.F."/>
            <person name="Najafzadeh M.J."/>
            <person name="Felipe M.S."/>
            <person name="Teixeira M."/>
            <person name="Sun J."/>
            <person name="Xi L."/>
            <person name="Castro M.A."/>
            <person name="Vicente V.A."/>
        </authorList>
    </citation>
    <scope>NUCLEOTIDE SEQUENCE [LARGE SCALE GENOMIC DNA]</scope>
    <source>
        <strain evidence="3 4">CBS 269.64</strain>
    </source>
</reference>
<evidence type="ECO:0000259" key="2">
    <source>
        <dbReference type="Pfam" id="PF01593"/>
    </source>
</evidence>
<keyword evidence="1" id="KW-1133">Transmembrane helix</keyword>
<keyword evidence="1" id="KW-0812">Transmembrane</keyword>
<dbReference type="InterPro" id="IPR050464">
    <property type="entry name" value="Zeta_carotene_desat/Oxidored"/>
</dbReference>
<dbReference type="Gene3D" id="3.30.70.1990">
    <property type="match status" value="1"/>
</dbReference>
<feature type="domain" description="Amine oxidase" evidence="2">
    <location>
        <begin position="13"/>
        <end position="293"/>
    </location>
</feature>
<organism evidence="3 4">
    <name type="scientific">Fonsecaea nubica</name>
    <dbReference type="NCBI Taxonomy" id="856822"/>
    <lineage>
        <taxon>Eukaryota</taxon>
        <taxon>Fungi</taxon>
        <taxon>Dikarya</taxon>
        <taxon>Ascomycota</taxon>
        <taxon>Pezizomycotina</taxon>
        <taxon>Eurotiomycetes</taxon>
        <taxon>Chaetothyriomycetidae</taxon>
        <taxon>Chaetothyriales</taxon>
        <taxon>Herpotrichiellaceae</taxon>
        <taxon>Fonsecaea</taxon>
    </lineage>
</organism>
<gene>
    <name evidence="3" type="ORF">AYO20_09229</name>
</gene>
<dbReference type="Gene3D" id="1.10.405.20">
    <property type="match status" value="1"/>
</dbReference>
<dbReference type="InterPro" id="IPR036188">
    <property type="entry name" value="FAD/NAD-bd_sf"/>
</dbReference>
<dbReference type="Proteomes" id="UP000185904">
    <property type="component" value="Unassembled WGS sequence"/>
</dbReference>
<dbReference type="PANTHER" id="PTHR42923">
    <property type="entry name" value="PROTOPORPHYRINOGEN OXIDASE"/>
    <property type="match status" value="1"/>
</dbReference>
<dbReference type="InterPro" id="IPR002937">
    <property type="entry name" value="Amino_oxidase"/>
</dbReference>
<protein>
    <recommendedName>
        <fullName evidence="2">Amine oxidase domain-containing protein</fullName>
    </recommendedName>
</protein>
<dbReference type="GO" id="GO:0016491">
    <property type="term" value="F:oxidoreductase activity"/>
    <property type="evidence" value="ECO:0007669"/>
    <property type="project" value="InterPro"/>
</dbReference>
<name>A0A178CIT8_9EURO</name>
<dbReference type="OrthoDB" id="5977668at2759"/>
<dbReference type="RefSeq" id="XP_022496489.1">
    <property type="nucleotide sequence ID" value="XM_022647500.1"/>
</dbReference>
<sequence>MSKRVAIVGSGCAGLGALWALNTSTSHEVHLFEATSRLGGHTKCISYEGPNGQTIQVDAGLLVINNNNNATSPNFIRFLQELGVPLKKTAVTFGVSRDQGAFEWSWTSWLSVFAQRRNVFRLDMWKLVFEVIRFKEFALDLLKDDDGEDDPITQEIQQKRIQHRSHERIGEYLDRENYSQEFRDNYLIPMVAAILGTNLVRCILDLPAVTVVRSMYNQHMLNMTPKSSDWWTIPGGSGRYIEAVVKDVPDNRIHLDSKVTSLTPGENGIVGLRANGKDHAFDHVIVATQCEQALEILQPIISREESDILKGFRTDRVVAVLHSDLTLMPKRQQAWSSLNFISESPFPPTRSKNVSRGCLTYWMNVLQELPESQLGPILITLNPLHMPDPRLAQGIWEYSLPLFDAAAIKSQKLLSKIQNTKGISYCGAWTKSGFHEDGFSSGLSVAIGHLGANLPFDCVDPRLSGAKKPMLTLKNYLLRLVILLVQIMVLLAERACLRMAAEIDKRIASRRKTA</sequence>
<feature type="transmembrane region" description="Helical" evidence="1">
    <location>
        <begin position="476"/>
        <end position="497"/>
    </location>
</feature>
<evidence type="ECO:0000313" key="3">
    <source>
        <dbReference type="EMBL" id="OAL29176.1"/>
    </source>
</evidence>
<evidence type="ECO:0000256" key="1">
    <source>
        <dbReference type="SAM" id="Phobius"/>
    </source>
</evidence>
<accession>A0A178CIT8</accession>
<dbReference type="Pfam" id="PF01593">
    <property type="entry name" value="Amino_oxidase"/>
    <property type="match status" value="1"/>
</dbReference>
<keyword evidence="1" id="KW-0472">Membrane</keyword>
<dbReference type="GeneID" id="34592628"/>
<dbReference type="PANTHER" id="PTHR42923:SF17">
    <property type="entry name" value="AMINE OXIDASE DOMAIN-CONTAINING PROTEIN"/>
    <property type="match status" value="1"/>
</dbReference>
<proteinExistence type="predicted"/>
<comment type="caution">
    <text evidence="3">The sequence shown here is derived from an EMBL/GenBank/DDBJ whole genome shotgun (WGS) entry which is preliminary data.</text>
</comment>
<dbReference type="SUPFAM" id="SSF51905">
    <property type="entry name" value="FAD/NAD(P)-binding domain"/>
    <property type="match status" value="1"/>
</dbReference>